<reference evidence="1 2" key="1">
    <citation type="submission" date="2013-09" db="EMBL/GenBank/DDBJ databases">
        <title>Complete genome sequence of Spiroplasma mirum suckling mouse cataract agent.</title>
        <authorList>
            <person name="Landry C.A."/>
            <person name="Bastian F.O."/>
            <person name="Thune R.L."/>
        </authorList>
    </citation>
    <scope>NUCLEOTIDE SEQUENCE [LARGE SCALE GENOMIC DNA]</scope>
    <source>
        <strain evidence="1 2">SMCA</strain>
    </source>
</reference>
<accession>W6AN00</accession>
<evidence type="ECO:0000313" key="1">
    <source>
        <dbReference type="EMBL" id="AHI58386.1"/>
    </source>
</evidence>
<proteinExistence type="predicted"/>
<gene>
    <name evidence="1" type="ORF">P344_05320</name>
</gene>
<organism evidence="1 2">
    <name type="scientific">Spiroplasma mirum ATCC 29335</name>
    <dbReference type="NCBI Taxonomy" id="838561"/>
    <lineage>
        <taxon>Bacteria</taxon>
        <taxon>Bacillati</taxon>
        <taxon>Mycoplasmatota</taxon>
        <taxon>Mollicutes</taxon>
        <taxon>Entomoplasmatales</taxon>
        <taxon>Spiroplasmataceae</taxon>
        <taxon>Spiroplasma</taxon>
    </lineage>
</organism>
<dbReference type="KEGG" id="smia:P344_05320"/>
<evidence type="ECO:0000313" key="2">
    <source>
        <dbReference type="Proteomes" id="UP000019260"/>
    </source>
</evidence>
<dbReference type="HOGENOM" id="CLU_2587974_0_0_14"/>
<dbReference type="AlphaFoldDB" id="W6AN00"/>
<dbReference type="EMBL" id="CP006720">
    <property type="protein sequence ID" value="AHI58386.1"/>
    <property type="molecule type" value="Genomic_DNA"/>
</dbReference>
<dbReference type="Proteomes" id="UP000019260">
    <property type="component" value="Chromosome"/>
</dbReference>
<keyword evidence="2" id="KW-1185">Reference proteome</keyword>
<sequence length="80" mass="9639">MKKIDSKLEYEELNNLQRRYKKFLNNKVIGSIKFEPNYNINYFANDVINSINIKNSTRILELKMKVFFSETDIIEIKDFI</sequence>
<dbReference type="STRING" id="838561.P344_05320"/>
<protein>
    <submittedName>
        <fullName evidence="1">Uncharacterized protein</fullName>
    </submittedName>
</protein>
<name>W6AN00_9MOLU</name>